<gene>
    <name evidence="2" type="ORF">NU887_13195</name>
</gene>
<feature type="signal peptide" evidence="1">
    <location>
        <begin position="1"/>
        <end position="24"/>
    </location>
</feature>
<dbReference type="EMBL" id="JANSUY010000011">
    <property type="protein sequence ID" value="MCR9015995.1"/>
    <property type="molecule type" value="Genomic_DNA"/>
</dbReference>
<feature type="chain" id="PRO_5040770551" evidence="1">
    <location>
        <begin position="25"/>
        <end position="148"/>
    </location>
</feature>
<sequence length="148" mass="15859">MKKILVKISLVVAIGLMLFSQVKAQSSEGRFPFLATVDFCGELVDLNGEYHMVTNAVTSKSGNTMYKSHINLKGIGVGQTSGAVYQVNEAINESINASKGSNVTLTRSFLLVGQGKAPNFKGHITFHMTVNANGQLTAEVDNFSADCK</sequence>
<dbReference type="Proteomes" id="UP001142175">
    <property type="component" value="Unassembled WGS sequence"/>
</dbReference>
<comment type="caution">
    <text evidence="2">The sequence shown here is derived from an EMBL/GenBank/DDBJ whole genome shotgun (WGS) entry which is preliminary data.</text>
</comment>
<reference evidence="2" key="1">
    <citation type="submission" date="2022-08" db="EMBL/GenBank/DDBJ databases">
        <authorList>
            <person name="Zhang D."/>
        </authorList>
    </citation>
    <scope>NUCLEOTIDE SEQUENCE</scope>
    <source>
        <strain evidence="2">XJ19-11</strain>
    </source>
</reference>
<dbReference type="RefSeq" id="WP_258423852.1">
    <property type="nucleotide sequence ID" value="NZ_JANSUY010000011.1"/>
</dbReference>
<keyword evidence="1" id="KW-0732">Signal</keyword>
<name>A0A9X2T313_9BACT</name>
<organism evidence="2 3">
    <name type="scientific">Aquiflexum gelatinilyticum</name>
    <dbReference type="NCBI Taxonomy" id="2961943"/>
    <lineage>
        <taxon>Bacteria</taxon>
        <taxon>Pseudomonadati</taxon>
        <taxon>Bacteroidota</taxon>
        <taxon>Cytophagia</taxon>
        <taxon>Cytophagales</taxon>
        <taxon>Cyclobacteriaceae</taxon>
        <taxon>Aquiflexum</taxon>
    </lineage>
</organism>
<accession>A0A9X2T313</accession>
<protein>
    <submittedName>
        <fullName evidence="2">Uncharacterized protein</fullName>
    </submittedName>
</protein>
<proteinExistence type="predicted"/>
<keyword evidence="3" id="KW-1185">Reference proteome</keyword>
<evidence type="ECO:0000313" key="3">
    <source>
        <dbReference type="Proteomes" id="UP001142175"/>
    </source>
</evidence>
<evidence type="ECO:0000313" key="2">
    <source>
        <dbReference type="EMBL" id="MCR9015995.1"/>
    </source>
</evidence>
<evidence type="ECO:0000256" key="1">
    <source>
        <dbReference type="SAM" id="SignalP"/>
    </source>
</evidence>
<dbReference type="AlphaFoldDB" id="A0A9X2T313"/>